<dbReference type="Pfam" id="PF01205">
    <property type="entry name" value="Impact_N"/>
    <property type="match status" value="1"/>
</dbReference>
<dbReference type="GO" id="GO:0006446">
    <property type="term" value="P:regulation of translational initiation"/>
    <property type="evidence" value="ECO:0007669"/>
    <property type="project" value="TreeGrafter"/>
</dbReference>
<dbReference type="Gene3D" id="3.30.230.30">
    <property type="entry name" value="Impact, N-terminal domain"/>
    <property type="match status" value="1"/>
</dbReference>
<dbReference type="OrthoDB" id="9813771at2"/>
<dbReference type="PANTHER" id="PTHR16301:SF20">
    <property type="entry name" value="IMPACT FAMILY MEMBER YIGZ"/>
    <property type="match status" value="1"/>
</dbReference>
<dbReference type="Proteomes" id="UP000284333">
    <property type="component" value="Unassembled WGS sequence"/>
</dbReference>
<protein>
    <submittedName>
        <fullName evidence="5">YigZ family protein</fullName>
    </submittedName>
</protein>
<organism evidence="5 6">
    <name type="scientific">Rhodococcus spongiicola</name>
    <dbReference type="NCBI Taxonomy" id="2487352"/>
    <lineage>
        <taxon>Bacteria</taxon>
        <taxon>Bacillati</taxon>
        <taxon>Actinomycetota</taxon>
        <taxon>Actinomycetes</taxon>
        <taxon>Mycobacteriales</taxon>
        <taxon>Nocardiaceae</taxon>
        <taxon>Rhodococcus</taxon>
    </lineage>
</organism>
<sequence length="211" mass="22487">MPFTLTAGSDVVVETVVKHSRFVATLRRVDSPTDAQDFVDEQRQLHPNARHHCRAYVTGNGPSERAERSSDDGEPSGTAGVPMLQVLRARELVDVAAVVARYFGGIKLGAGGLVRAYSGAVAVAVDTATEASRLRSRERLDLMSLVVGHDTAGRVEAELRSRGVTVVATDYATAVTFTLATRDPGYLAAVVAELTVGRSELVPAGVRWVDT</sequence>
<gene>
    <name evidence="5" type="ORF">EF834_02565</name>
</gene>
<evidence type="ECO:0000256" key="2">
    <source>
        <dbReference type="SAM" id="MobiDB-lite"/>
    </source>
</evidence>
<accession>A0A3S3CV34</accession>
<dbReference type="RefSeq" id="WP_127945468.1">
    <property type="nucleotide sequence ID" value="NZ_RKLN01000001.1"/>
</dbReference>
<feature type="domain" description="UPF0029" evidence="4">
    <location>
        <begin position="146"/>
        <end position="182"/>
    </location>
</feature>
<feature type="domain" description="Impact N-terminal" evidence="3">
    <location>
        <begin position="18"/>
        <end position="124"/>
    </location>
</feature>
<evidence type="ECO:0000259" key="4">
    <source>
        <dbReference type="Pfam" id="PF09186"/>
    </source>
</evidence>
<dbReference type="PROSITE" id="PS00910">
    <property type="entry name" value="UPF0029"/>
    <property type="match status" value="1"/>
</dbReference>
<evidence type="ECO:0000259" key="3">
    <source>
        <dbReference type="Pfam" id="PF01205"/>
    </source>
</evidence>
<dbReference type="AlphaFoldDB" id="A0A3S3CV34"/>
<dbReference type="SUPFAM" id="SSF54211">
    <property type="entry name" value="Ribosomal protein S5 domain 2-like"/>
    <property type="match status" value="1"/>
</dbReference>
<dbReference type="InterPro" id="IPR020569">
    <property type="entry name" value="UPF0029_Impact_CS"/>
</dbReference>
<proteinExistence type="inferred from homology"/>
<feature type="region of interest" description="Disordered" evidence="2">
    <location>
        <begin position="56"/>
        <end position="79"/>
    </location>
</feature>
<comment type="caution">
    <text evidence="5">The sequence shown here is derived from an EMBL/GenBank/DDBJ whole genome shotgun (WGS) entry which is preliminary data.</text>
</comment>
<comment type="similarity">
    <text evidence="1">Belongs to the IMPACT family.</text>
</comment>
<name>A0A3S3CV34_9NOCA</name>
<dbReference type="EMBL" id="RKLN01000001">
    <property type="protein sequence ID" value="RVW06338.1"/>
    <property type="molecule type" value="Genomic_DNA"/>
</dbReference>
<keyword evidence="6" id="KW-1185">Reference proteome</keyword>
<dbReference type="Pfam" id="PF09186">
    <property type="entry name" value="DUF1949"/>
    <property type="match status" value="1"/>
</dbReference>
<reference evidence="5 6" key="1">
    <citation type="submission" date="2018-11" db="EMBL/GenBank/DDBJ databases">
        <title>Rhodococcus spongicola sp. nov. and Rhodococcus xishaensis sp. nov. from marine sponges.</title>
        <authorList>
            <person name="Li L."/>
            <person name="Lin H.W."/>
        </authorList>
    </citation>
    <scope>NUCLEOTIDE SEQUENCE [LARGE SCALE GENOMIC DNA]</scope>
    <source>
        <strain evidence="5 6">LHW50502</strain>
    </source>
</reference>
<dbReference type="InterPro" id="IPR015269">
    <property type="entry name" value="UPF0029_Impact_C"/>
</dbReference>
<dbReference type="InterPro" id="IPR001498">
    <property type="entry name" value="Impact_N"/>
</dbReference>
<dbReference type="GO" id="GO:0005737">
    <property type="term" value="C:cytoplasm"/>
    <property type="evidence" value="ECO:0007669"/>
    <property type="project" value="TreeGrafter"/>
</dbReference>
<dbReference type="InterPro" id="IPR020568">
    <property type="entry name" value="Ribosomal_Su5_D2-typ_SF"/>
</dbReference>
<dbReference type="InterPro" id="IPR036956">
    <property type="entry name" value="Impact_N_sf"/>
</dbReference>
<dbReference type="PANTHER" id="PTHR16301">
    <property type="entry name" value="IMPACT-RELATED"/>
    <property type="match status" value="1"/>
</dbReference>
<dbReference type="InterPro" id="IPR023582">
    <property type="entry name" value="Impact"/>
</dbReference>
<evidence type="ECO:0000313" key="6">
    <source>
        <dbReference type="Proteomes" id="UP000284333"/>
    </source>
</evidence>
<evidence type="ECO:0000256" key="1">
    <source>
        <dbReference type="ARBA" id="ARBA00007665"/>
    </source>
</evidence>
<evidence type="ECO:0000313" key="5">
    <source>
        <dbReference type="EMBL" id="RVW06338.1"/>
    </source>
</evidence>